<dbReference type="Gene3D" id="1.10.287.110">
    <property type="entry name" value="DnaJ domain"/>
    <property type="match status" value="1"/>
</dbReference>
<dbReference type="Proteomes" id="UP000256845">
    <property type="component" value="Unassembled WGS sequence"/>
</dbReference>
<dbReference type="Gene3D" id="1.10.3680.10">
    <property type="entry name" value="TerB-like"/>
    <property type="match status" value="1"/>
</dbReference>
<dbReference type="InterPro" id="IPR029024">
    <property type="entry name" value="TerB-like"/>
</dbReference>
<gene>
    <name evidence="2" type="ORF">DFP90_10521</name>
</gene>
<dbReference type="PRINTS" id="PR00625">
    <property type="entry name" value="JDOMAIN"/>
</dbReference>
<protein>
    <submittedName>
        <fullName evidence="2">DnaJ like chaperone protein</fullName>
    </submittedName>
</protein>
<dbReference type="InterPro" id="IPR050817">
    <property type="entry name" value="DjlA_DnaK_co-chaperone"/>
</dbReference>
<dbReference type="OrthoDB" id="9782583at2"/>
<dbReference type="AlphaFoldDB" id="A0A3D9HJH3"/>
<keyword evidence="3" id="KW-1185">Reference proteome</keyword>
<proteinExistence type="predicted"/>
<evidence type="ECO:0000313" key="3">
    <source>
        <dbReference type="Proteomes" id="UP000256845"/>
    </source>
</evidence>
<evidence type="ECO:0000259" key="1">
    <source>
        <dbReference type="PROSITE" id="PS50076"/>
    </source>
</evidence>
<feature type="domain" description="J" evidence="1">
    <location>
        <begin position="176"/>
        <end position="242"/>
    </location>
</feature>
<dbReference type="PANTHER" id="PTHR24074">
    <property type="entry name" value="CO-CHAPERONE PROTEIN DJLA"/>
    <property type="match status" value="1"/>
</dbReference>
<dbReference type="SUPFAM" id="SSF158682">
    <property type="entry name" value="TerB-like"/>
    <property type="match status" value="1"/>
</dbReference>
<dbReference type="InterPro" id="IPR036869">
    <property type="entry name" value="J_dom_sf"/>
</dbReference>
<dbReference type="SUPFAM" id="SSF46565">
    <property type="entry name" value="Chaperone J-domain"/>
    <property type="match status" value="1"/>
</dbReference>
<dbReference type="Pfam" id="PF05099">
    <property type="entry name" value="TerB"/>
    <property type="match status" value="1"/>
</dbReference>
<dbReference type="Pfam" id="PF00226">
    <property type="entry name" value="DnaJ"/>
    <property type="match status" value="1"/>
</dbReference>
<sequence>MSIWGKILGGVGGLALGGPLGALIGALGGHVIDSMQPDKPEQKDGTKTVAFTIAVIVLGAKMAKADGRVTRDEVNAFKQVLRIPPEEMKNVSRLFDQAKKDSRGFEPYAKQMADMFAKNPEVLEELLWCLTHIAKADGHIHPGELEYLYKVSEIFGFEGLAFERVTGLCQQGESADPYTLLGISKNADDDAIKAAHRKQVMEHHPDRLVAQGMPEEFVELANEKLAKVNAAYDRIKAERGLR</sequence>
<comment type="caution">
    <text evidence="2">The sequence shown here is derived from an EMBL/GenBank/DDBJ whole genome shotgun (WGS) entry which is preliminary data.</text>
</comment>
<name>A0A3D9HJH3_9PROT</name>
<organism evidence="2 3">
    <name type="scientific">Aestuariispira insulae</name>
    <dbReference type="NCBI Taxonomy" id="1461337"/>
    <lineage>
        <taxon>Bacteria</taxon>
        <taxon>Pseudomonadati</taxon>
        <taxon>Pseudomonadota</taxon>
        <taxon>Alphaproteobacteria</taxon>
        <taxon>Rhodospirillales</taxon>
        <taxon>Kiloniellaceae</taxon>
        <taxon>Aestuariispira</taxon>
    </lineage>
</organism>
<dbReference type="InterPro" id="IPR007791">
    <property type="entry name" value="DjlA_N"/>
</dbReference>
<dbReference type="CDD" id="cd06257">
    <property type="entry name" value="DnaJ"/>
    <property type="match status" value="1"/>
</dbReference>
<dbReference type="EMBL" id="QRDW01000005">
    <property type="protein sequence ID" value="RED49650.1"/>
    <property type="molecule type" value="Genomic_DNA"/>
</dbReference>
<accession>A0A3D9HJH3</accession>
<dbReference type="RefSeq" id="WP_115936910.1">
    <property type="nucleotide sequence ID" value="NZ_QRDW01000005.1"/>
</dbReference>
<dbReference type="SMART" id="SM00271">
    <property type="entry name" value="DnaJ"/>
    <property type="match status" value="1"/>
</dbReference>
<evidence type="ECO:0000313" key="2">
    <source>
        <dbReference type="EMBL" id="RED49650.1"/>
    </source>
</evidence>
<dbReference type="PROSITE" id="PS50076">
    <property type="entry name" value="DNAJ_2"/>
    <property type="match status" value="1"/>
</dbReference>
<dbReference type="CDD" id="cd07316">
    <property type="entry name" value="terB_like_DjlA"/>
    <property type="match status" value="1"/>
</dbReference>
<dbReference type="InterPro" id="IPR001623">
    <property type="entry name" value="DnaJ_domain"/>
</dbReference>
<reference evidence="2 3" key="1">
    <citation type="submission" date="2018-07" db="EMBL/GenBank/DDBJ databases">
        <title>Genomic Encyclopedia of Type Strains, Phase III (KMG-III): the genomes of soil and plant-associated and newly described type strains.</title>
        <authorList>
            <person name="Whitman W."/>
        </authorList>
    </citation>
    <scope>NUCLEOTIDE SEQUENCE [LARGE SCALE GENOMIC DNA]</scope>
    <source>
        <strain evidence="2 3">CECT 8488</strain>
    </source>
</reference>